<dbReference type="AlphaFoldDB" id="A0A6A6AB62"/>
<name>A0A6A6AB62_9PLEO</name>
<dbReference type="OrthoDB" id="255837at2759"/>
<feature type="compositionally biased region" description="Low complexity" evidence="4">
    <location>
        <begin position="516"/>
        <end position="525"/>
    </location>
</feature>
<dbReference type="GeneID" id="54407189"/>
<dbReference type="GO" id="GO:0034974">
    <property type="term" value="C:Swi5-Swi2 complex"/>
    <property type="evidence" value="ECO:0007669"/>
    <property type="project" value="TreeGrafter"/>
</dbReference>
<keyword evidence="3" id="KW-0234">DNA repair</keyword>
<evidence type="ECO:0000256" key="1">
    <source>
        <dbReference type="ARBA" id="ARBA00008060"/>
    </source>
</evidence>
<evidence type="ECO:0000256" key="4">
    <source>
        <dbReference type="SAM" id="MobiDB-lite"/>
    </source>
</evidence>
<proteinExistence type="inferred from homology"/>
<comment type="similarity">
    <text evidence="1">Belongs to the SWI5/SAE3 family.</text>
</comment>
<feature type="compositionally biased region" description="Basic and acidic residues" evidence="4">
    <location>
        <begin position="294"/>
        <end position="307"/>
    </location>
</feature>
<dbReference type="PANTHER" id="PTHR28529">
    <property type="entry name" value="DNA REPAIR PROTEIN SWI5 HOMOLOG"/>
    <property type="match status" value="1"/>
</dbReference>
<dbReference type="RefSeq" id="XP_033522842.1">
    <property type="nucleotide sequence ID" value="XM_033666757.1"/>
</dbReference>
<feature type="compositionally biased region" description="Polar residues" evidence="4">
    <location>
        <begin position="526"/>
        <end position="548"/>
    </location>
</feature>
<keyword evidence="2" id="KW-0227">DNA damage</keyword>
<dbReference type="EMBL" id="ML977508">
    <property type="protein sequence ID" value="KAF2128453.1"/>
    <property type="molecule type" value="Genomic_DNA"/>
</dbReference>
<dbReference type="GO" id="GO:0010772">
    <property type="term" value="P:meiotic DNA recombinase assembly involved in reciprocal meiotic recombination"/>
    <property type="evidence" value="ECO:0007669"/>
    <property type="project" value="TreeGrafter"/>
</dbReference>
<evidence type="ECO:0000313" key="6">
    <source>
        <dbReference type="Proteomes" id="UP000799771"/>
    </source>
</evidence>
<dbReference type="PANTHER" id="PTHR28529:SF2">
    <property type="entry name" value="DNA REPAIR PROTEIN SWI5 HOMOLOG"/>
    <property type="match status" value="1"/>
</dbReference>
<feature type="region of interest" description="Disordered" evidence="4">
    <location>
        <begin position="242"/>
        <end position="261"/>
    </location>
</feature>
<dbReference type="InterPro" id="IPR010760">
    <property type="entry name" value="DNA-repair_Swi5"/>
</dbReference>
<feature type="region of interest" description="Disordered" evidence="4">
    <location>
        <begin position="493"/>
        <end position="567"/>
    </location>
</feature>
<feature type="compositionally biased region" description="Polar residues" evidence="4">
    <location>
        <begin position="556"/>
        <end position="567"/>
    </location>
</feature>
<evidence type="ECO:0000256" key="3">
    <source>
        <dbReference type="ARBA" id="ARBA00023204"/>
    </source>
</evidence>
<dbReference type="GO" id="GO:0000709">
    <property type="term" value="P:meiotic joint molecule formation"/>
    <property type="evidence" value="ECO:0007669"/>
    <property type="project" value="TreeGrafter"/>
</dbReference>
<reference evidence="5" key="1">
    <citation type="journal article" date="2020" name="Stud. Mycol.">
        <title>101 Dothideomycetes genomes: a test case for predicting lifestyles and emergence of pathogens.</title>
        <authorList>
            <person name="Haridas S."/>
            <person name="Albert R."/>
            <person name="Binder M."/>
            <person name="Bloem J."/>
            <person name="Labutti K."/>
            <person name="Salamov A."/>
            <person name="Andreopoulos B."/>
            <person name="Baker S."/>
            <person name="Barry K."/>
            <person name="Bills G."/>
            <person name="Bluhm B."/>
            <person name="Cannon C."/>
            <person name="Castanera R."/>
            <person name="Culley D."/>
            <person name="Daum C."/>
            <person name="Ezra D."/>
            <person name="Gonzalez J."/>
            <person name="Henrissat B."/>
            <person name="Kuo A."/>
            <person name="Liang C."/>
            <person name="Lipzen A."/>
            <person name="Lutzoni F."/>
            <person name="Magnuson J."/>
            <person name="Mondo S."/>
            <person name="Nolan M."/>
            <person name="Ohm R."/>
            <person name="Pangilinan J."/>
            <person name="Park H.-J."/>
            <person name="Ramirez L."/>
            <person name="Alfaro M."/>
            <person name="Sun H."/>
            <person name="Tritt A."/>
            <person name="Yoshinaga Y."/>
            <person name="Zwiers L.-H."/>
            <person name="Turgeon B."/>
            <person name="Goodwin S."/>
            <person name="Spatafora J."/>
            <person name="Crous P."/>
            <person name="Grigoriev I."/>
        </authorList>
    </citation>
    <scope>NUCLEOTIDE SEQUENCE</scope>
    <source>
        <strain evidence="5">CBS 119687</strain>
    </source>
</reference>
<dbReference type="Proteomes" id="UP000799771">
    <property type="component" value="Unassembled WGS sequence"/>
</dbReference>
<accession>A0A6A6AB62</accession>
<organism evidence="5 6">
    <name type="scientific">Dothidotthia symphoricarpi CBS 119687</name>
    <dbReference type="NCBI Taxonomy" id="1392245"/>
    <lineage>
        <taxon>Eukaryota</taxon>
        <taxon>Fungi</taxon>
        <taxon>Dikarya</taxon>
        <taxon>Ascomycota</taxon>
        <taxon>Pezizomycotina</taxon>
        <taxon>Dothideomycetes</taxon>
        <taxon>Pleosporomycetidae</taxon>
        <taxon>Pleosporales</taxon>
        <taxon>Dothidotthiaceae</taxon>
        <taxon>Dothidotthia</taxon>
    </lineage>
</organism>
<gene>
    <name evidence="5" type="ORF">P153DRAFT_357804</name>
</gene>
<protein>
    <submittedName>
        <fullName evidence="5">Swi5-domain-containing protein</fullName>
    </submittedName>
</protein>
<evidence type="ECO:0000256" key="2">
    <source>
        <dbReference type="ARBA" id="ARBA00022763"/>
    </source>
</evidence>
<feature type="region of interest" description="Disordered" evidence="4">
    <location>
        <begin position="1"/>
        <end position="22"/>
    </location>
</feature>
<keyword evidence="6" id="KW-1185">Reference proteome</keyword>
<evidence type="ECO:0000313" key="5">
    <source>
        <dbReference type="EMBL" id="KAF2128453.1"/>
    </source>
</evidence>
<feature type="compositionally biased region" description="Polar residues" evidence="4">
    <location>
        <begin position="273"/>
        <end position="291"/>
    </location>
</feature>
<dbReference type="Pfam" id="PF07061">
    <property type="entry name" value="Swi5"/>
    <property type="match status" value="1"/>
</dbReference>
<feature type="region of interest" description="Disordered" evidence="4">
    <location>
        <begin position="273"/>
        <end position="337"/>
    </location>
</feature>
<sequence>MAIGINVTEIPDSEDEPMTSSPVAVSDAAVVNLCKAALAPAQELQDSTVPQQASAEHVAKPVSRRTDGLCADQGNACVDVETTRIDQTDLQPHPTPQQEGATENVSNNDAICQNEVDVTIPDHHLAAVEANSRRAGSTPAPELHLQPHIIPAPDAERQDVGGTMQSKAPVAEETLEFRTYNGEVNEPMFLRTEQEPLQTAALCIDDTVVEVAQPKPIPNYVPENDSMSGQAEKIMDHVDHFSKFDHLPDTPSISAEEKDEGSLVLQDLAEPSINSSKVPEIESVSTDNDQAQAHGKDGVETRDRKSNSDAPVSSLLSPCRPIPTETTEGAAKGSDSQVNSRMIGSALDLPATGIEHSSLQTVNGTALSTPEQQYDGHMLQDSSKQSSLATLAAELYLSAVMEHEADAKQSKKFGTELSDLHTYPDSTIDGTVQEHPFEIANDSNETKGGTKVSDTKMDVNEHEIVAGTETQLDKVENVSHSIACDAIPYPLSAKRPLEDEKKVTQADEQPAGNKPTTRNETPTTTQSSMETNIPSASTESKQQTQLDQSQKHTEALPSSTPKRTPQETTLAELKAQKAALLSSLANFPAIQVLMEENDASDVDMSDGDGEPTDADVMAAANKIVKEHIKLLHEYNELKDVGQGLMGLIADQRGVRIVEIQDEFGVDAQD</sequence>
<dbReference type="Gene3D" id="1.20.5.170">
    <property type="match status" value="1"/>
</dbReference>
<dbReference type="GO" id="GO:0032798">
    <property type="term" value="C:Swi5-Sfr1 complex"/>
    <property type="evidence" value="ECO:0007669"/>
    <property type="project" value="TreeGrafter"/>
</dbReference>
<feature type="compositionally biased region" description="Basic and acidic residues" evidence="4">
    <location>
        <begin position="495"/>
        <end position="505"/>
    </location>
</feature>